<dbReference type="EMBL" id="DS022310">
    <property type="protein sequence ID" value="OAJ43438.1"/>
    <property type="molecule type" value="Genomic_DNA"/>
</dbReference>
<evidence type="ECO:0000256" key="2">
    <source>
        <dbReference type="SAM" id="Phobius"/>
    </source>
</evidence>
<keyword evidence="3" id="KW-0732">Signal</keyword>
<feature type="transmembrane region" description="Helical" evidence="2">
    <location>
        <begin position="128"/>
        <end position="147"/>
    </location>
</feature>
<dbReference type="CDD" id="cd07440">
    <property type="entry name" value="RGS"/>
    <property type="match status" value="1"/>
</dbReference>
<dbReference type="InterPro" id="IPR016137">
    <property type="entry name" value="RGS"/>
</dbReference>
<feature type="transmembrane region" description="Helical" evidence="2">
    <location>
        <begin position="159"/>
        <end position="183"/>
    </location>
</feature>
<dbReference type="PROSITE" id="PS50132">
    <property type="entry name" value="RGS"/>
    <property type="match status" value="1"/>
</dbReference>
<dbReference type="Proteomes" id="UP000077115">
    <property type="component" value="Unassembled WGS sequence"/>
</dbReference>
<protein>
    <recommendedName>
        <fullName evidence="4">RGS domain-containing protein</fullName>
    </recommendedName>
</protein>
<dbReference type="PANTHER" id="PTHR10845:SF192">
    <property type="entry name" value="DOUBLE HIT, ISOFORM B"/>
    <property type="match status" value="1"/>
</dbReference>
<dbReference type="OrthoDB" id="2100419at2759"/>
<keyword evidence="2" id="KW-0472">Membrane</keyword>
<evidence type="ECO:0000259" key="4">
    <source>
        <dbReference type="PROSITE" id="PS50132"/>
    </source>
</evidence>
<gene>
    <name evidence="5" type="ORF">BDEG_26798</name>
</gene>
<evidence type="ECO:0000256" key="1">
    <source>
        <dbReference type="SAM" id="MobiDB-lite"/>
    </source>
</evidence>
<feature type="transmembrane region" description="Helical" evidence="2">
    <location>
        <begin position="99"/>
        <end position="116"/>
    </location>
</feature>
<reference evidence="5 6" key="1">
    <citation type="submission" date="2006-10" db="EMBL/GenBank/DDBJ databases">
        <title>The Genome Sequence of Batrachochytrium dendrobatidis JEL423.</title>
        <authorList>
            <consortium name="The Broad Institute Genome Sequencing Platform"/>
            <person name="Birren B."/>
            <person name="Lander E."/>
            <person name="Galagan J."/>
            <person name="Cuomo C."/>
            <person name="Devon K."/>
            <person name="Jaffe D."/>
            <person name="Butler J."/>
            <person name="Alvarez P."/>
            <person name="Gnerre S."/>
            <person name="Grabherr M."/>
            <person name="Kleber M."/>
            <person name="Mauceli E."/>
            <person name="Brockman W."/>
            <person name="Young S."/>
            <person name="LaButti K."/>
            <person name="Sykes S."/>
            <person name="DeCaprio D."/>
            <person name="Crawford M."/>
            <person name="Koehrsen M."/>
            <person name="Engels R."/>
            <person name="Montgomery P."/>
            <person name="Pearson M."/>
            <person name="Howarth C."/>
            <person name="Larson L."/>
            <person name="White J."/>
            <person name="O'Leary S."/>
            <person name="Kodira C."/>
            <person name="Zeng Q."/>
            <person name="Yandava C."/>
            <person name="Alvarado L."/>
            <person name="Longcore J."/>
            <person name="James T."/>
        </authorList>
    </citation>
    <scope>NUCLEOTIDE SEQUENCE [LARGE SCALE GENOMIC DNA]</scope>
    <source>
        <strain evidence="5 6">JEL423</strain>
    </source>
</reference>
<proteinExistence type="predicted"/>
<dbReference type="SMART" id="SM00315">
    <property type="entry name" value="RGS"/>
    <property type="match status" value="1"/>
</dbReference>
<dbReference type="PANTHER" id="PTHR10845">
    <property type="entry name" value="REGULATOR OF G PROTEIN SIGNALING"/>
    <property type="match status" value="1"/>
</dbReference>
<name>A0A177WTG8_BATDL</name>
<dbReference type="STRING" id="403673.A0A177WTG8"/>
<organism evidence="5 6">
    <name type="scientific">Batrachochytrium dendrobatidis (strain JEL423)</name>
    <dbReference type="NCBI Taxonomy" id="403673"/>
    <lineage>
        <taxon>Eukaryota</taxon>
        <taxon>Fungi</taxon>
        <taxon>Fungi incertae sedis</taxon>
        <taxon>Chytridiomycota</taxon>
        <taxon>Chytridiomycota incertae sedis</taxon>
        <taxon>Chytridiomycetes</taxon>
        <taxon>Rhizophydiales</taxon>
        <taxon>Rhizophydiales incertae sedis</taxon>
        <taxon>Batrachochytrium</taxon>
    </lineage>
</organism>
<dbReference type="Pfam" id="PF00615">
    <property type="entry name" value="RGS"/>
    <property type="match status" value="1"/>
</dbReference>
<feature type="signal peptide" evidence="3">
    <location>
        <begin position="1"/>
        <end position="19"/>
    </location>
</feature>
<dbReference type="AlphaFoldDB" id="A0A177WTG8"/>
<feature type="compositionally biased region" description="Polar residues" evidence="1">
    <location>
        <begin position="223"/>
        <end position="239"/>
    </location>
</feature>
<evidence type="ECO:0000313" key="6">
    <source>
        <dbReference type="Proteomes" id="UP000077115"/>
    </source>
</evidence>
<feature type="region of interest" description="Disordered" evidence="1">
    <location>
        <begin position="223"/>
        <end position="246"/>
    </location>
</feature>
<dbReference type="SUPFAM" id="SSF48097">
    <property type="entry name" value="Regulator of G-protein signaling, RGS"/>
    <property type="match status" value="1"/>
</dbReference>
<dbReference type="InterPro" id="IPR044926">
    <property type="entry name" value="RGS_subdomain_2"/>
</dbReference>
<accession>A0A177WTG8</accession>
<dbReference type="VEuPathDB" id="FungiDB:BDEG_26798"/>
<dbReference type="InterPro" id="IPR036305">
    <property type="entry name" value="RGS_sf"/>
</dbReference>
<feature type="domain" description="RGS" evidence="4">
    <location>
        <begin position="253"/>
        <end position="380"/>
    </location>
</feature>
<keyword evidence="2" id="KW-1133">Transmembrane helix</keyword>
<evidence type="ECO:0000256" key="3">
    <source>
        <dbReference type="SAM" id="SignalP"/>
    </source>
</evidence>
<sequence>MVVMCCFLPIFIRHYFLLRLPVLQKQLLSNQTMLDPVKYKQFSRELVLTKFFSGEKGTWMFFAINYIPCALITIILFFTTDVELIITRQPNHYSEYMTIMPVIQICISQIFLLWYAPRAPKDNFYIKIQFYIVTAISLANVIVTLALSIVRSPGMMRNFFLSTTIIQFLAVFIDLAVPLWFILTNKRYAVMVTKYRRYRSSKNSKGVTSGELDSKSVAQSLMRSTQVTSGEIISSTETGSKPEHSQVGNPTYNLHCILEKPSTYAAFCTFLSREFCMESLLFLEAVQKYKNEIKENFNLALVKSLSDKIRVDFIEPGAINEVNLPKKITSKVDDTLKGITEGNIPLEKAKKMYDHAEEHIEEMLILNHLRKFQASALYRNANAVV</sequence>
<keyword evidence="2" id="KW-0812">Transmembrane</keyword>
<feature type="transmembrane region" description="Helical" evidence="2">
    <location>
        <begin position="59"/>
        <end position="78"/>
    </location>
</feature>
<feature type="chain" id="PRO_5008077936" description="RGS domain-containing protein" evidence="3">
    <location>
        <begin position="20"/>
        <end position="385"/>
    </location>
</feature>
<reference evidence="5 6" key="2">
    <citation type="submission" date="2016-05" db="EMBL/GenBank/DDBJ databases">
        <title>Lineage-specific infection strategies underlie the spectrum of fungal disease in amphibians.</title>
        <authorList>
            <person name="Cuomo C.A."/>
            <person name="Farrer R.A."/>
            <person name="James T."/>
            <person name="Longcore J."/>
            <person name="Birren B."/>
        </authorList>
    </citation>
    <scope>NUCLEOTIDE SEQUENCE [LARGE SCALE GENOMIC DNA]</scope>
    <source>
        <strain evidence="5 6">JEL423</strain>
    </source>
</reference>
<evidence type="ECO:0000313" key="5">
    <source>
        <dbReference type="EMBL" id="OAJ43438.1"/>
    </source>
</evidence>
<dbReference type="Gene3D" id="1.10.167.10">
    <property type="entry name" value="Regulator of G-protein Signalling 4, domain 2"/>
    <property type="match status" value="1"/>
</dbReference>